<evidence type="ECO:0000256" key="3">
    <source>
        <dbReference type="ARBA" id="ARBA00023125"/>
    </source>
</evidence>
<dbReference type="PANTHER" id="PTHR31668">
    <property type="entry name" value="GLUCOSE TRANSPORT TRANSCRIPTION REGULATOR RGT1-RELATED-RELATED"/>
    <property type="match status" value="1"/>
</dbReference>
<keyword evidence="4" id="KW-0804">Transcription</keyword>
<dbReference type="GO" id="GO:0006351">
    <property type="term" value="P:DNA-templated transcription"/>
    <property type="evidence" value="ECO:0007669"/>
    <property type="project" value="InterPro"/>
</dbReference>
<evidence type="ECO:0000313" key="9">
    <source>
        <dbReference type="Proteomes" id="UP000184356"/>
    </source>
</evidence>
<dbReference type="GeneID" id="63765266"/>
<evidence type="ECO:0000256" key="4">
    <source>
        <dbReference type="ARBA" id="ARBA00023163"/>
    </source>
</evidence>
<dbReference type="VEuPathDB" id="FungiDB:ASPSYDRAFT_56314"/>
<feature type="domain" description="Zn(2)-C6 fungal-type" evidence="7">
    <location>
        <begin position="60"/>
        <end position="106"/>
    </location>
</feature>
<name>A0A1L9TN13_9EURO</name>
<proteinExistence type="predicted"/>
<protein>
    <recommendedName>
        <fullName evidence="7">Zn(2)-C6 fungal-type domain-containing protein</fullName>
    </recommendedName>
</protein>
<feature type="compositionally biased region" description="Polar residues" evidence="6">
    <location>
        <begin position="1"/>
        <end position="20"/>
    </location>
</feature>
<accession>A0A1L9TN13</accession>
<feature type="region of interest" description="Disordered" evidence="6">
    <location>
        <begin position="99"/>
        <end position="150"/>
    </location>
</feature>
<dbReference type="CDD" id="cd00067">
    <property type="entry name" value="GAL4"/>
    <property type="match status" value="1"/>
</dbReference>
<evidence type="ECO:0000256" key="6">
    <source>
        <dbReference type="SAM" id="MobiDB-lite"/>
    </source>
</evidence>
<dbReference type="PANTHER" id="PTHR31668:SF4">
    <property type="entry name" value="TRANSCRIPTIONAL ACTIVATOR PROTEIN DAL81"/>
    <property type="match status" value="1"/>
</dbReference>
<keyword evidence="2" id="KW-0805">Transcription regulation</keyword>
<dbReference type="OrthoDB" id="2264294at2759"/>
<dbReference type="Pfam" id="PF04082">
    <property type="entry name" value="Fungal_trans"/>
    <property type="match status" value="1"/>
</dbReference>
<dbReference type="SUPFAM" id="SSF57701">
    <property type="entry name" value="Zn2/Cys6 DNA-binding domain"/>
    <property type="match status" value="1"/>
</dbReference>
<dbReference type="CDD" id="cd12148">
    <property type="entry name" value="fungal_TF_MHR"/>
    <property type="match status" value="1"/>
</dbReference>
<dbReference type="GO" id="GO:0000981">
    <property type="term" value="F:DNA-binding transcription factor activity, RNA polymerase II-specific"/>
    <property type="evidence" value="ECO:0007669"/>
    <property type="project" value="InterPro"/>
</dbReference>
<feature type="compositionally biased region" description="Low complexity" evidence="6">
    <location>
        <begin position="28"/>
        <end position="42"/>
    </location>
</feature>
<dbReference type="STRING" id="1036612.A0A1L9TN13"/>
<sequence>MAAVITIQSSSTAGLQQSSPSDRHLLRPLAQNNQQQPLQPQLSPSPPAPIGTLPRPSAQVRDGPSCDACLRRKSRCAMNEMVNKCYSCDFHRQDCTFTLSSSTPTASRPNTADHPSKKRKIEETALGDAESPKRLSTVSKPDSARSPLSEHRRLNTAYWHQTTQHIGLTTELEPALLAHLPVDQNDESFVATSRVRKLGDDGTFMRVVNTMSQADNPTATLDSIESLVAPYGSTLVEQFFERIHPTFPILLEDVFRQSYKTRNGISPLLLSAVYVLALKFADIGPASQSARRPDAARLEATALKLLTESLPYASLSTIQAGLLLMQRSTLATAPLNAQLVTAGFELGLHQDCSDWRMETWEKGLRKRLAWALYMQDKWSAMVHGRPSHVVSSNWTVQDLVEDDFTDAFASTASQPEDAPVGHGPLFFCHLVALTTILSDILDRFYTLRSIEEFKAAGNNRTRLILERAKPAQIRLKDWFARLPAPLKLDSATDIFETITEENARNGALHLSYFATEITLHRCIVRSLSADSTDAYLSHICRSAAKTRLISAMDFVNRLRPPHLRSFWPAASRTHFALIGSFGILLRVTAPTKEEAEFYRLRLCEYRWTLSVSKKDAEFLEFALESLDNATDLDHHVPAKPGIDELMTSSSKPVTQKRTMHEDSMLDLDPQQGAGFSGLASPATSISEESMHDGAMAPM</sequence>
<dbReference type="GO" id="GO:0008270">
    <property type="term" value="F:zinc ion binding"/>
    <property type="evidence" value="ECO:0007669"/>
    <property type="project" value="InterPro"/>
</dbReference>
<dbReference type="GO" id="GO:0001080">
    <property type="term" value="P:nitrogen catabolite activation of transcription from RNA polymerase II promoter"/>
    <property type="evidence" value="ECO:0007669"/>
    <property type="project" value="TreeGrafter"/>
</dbReference>
<keyword evidence="9" id="KW-1185">Reference proteome</keyword>
<dbReference type="InterPro" id="IPR007219">
    <property type="entry name" value="XnlR_reg_dom"/>
</dbReference>
<organism evidence="8 9">
    <name type="scientific">Aspergillus sydowii CBS 593.65</name>
    <dbReference type="NCBI Taxonomy" id="1036612"/>
    <lineage>
        <taxon>Eukaryota</taxon>
        <taxon>Fungi</taxon>
        <taxon>Dikarya</taxon>
        <taxon>Ascomycota</taxon>
        <taxon>Pezizomycotina</taxon>
        <taxon>Eurotiomycetes</taxon>
        <taxon>Eurotiomycetidae</taxon>
        <taxon>Eurotiales</taxon>
        <taxon>Aspergillaceae</taxon>
        <taxon>Aspergillus</taxon>
        <taxon>Aspergillus subgen. Nidulantes</taxon>
    </lineage>
</organism>
<dbReference type="EMBL" id="KV878584">
    <property type="protein sequence ID" value="OJJ60826.1"/>
    <property type="molecule type" value="Genomic_DNA"/>
</dbReference>
<feature type="region of interest" description="Disordered" evidence="6">
    <location>
        <begin position="1"/>
        <end position="64"/>
    </location>
</feature>
<keyword evidence="3" id="KW-0238">DNA-binding</keyword>
<dbReference type="InterPro" id="IPR001138">
    <property type="entry name" value="Zn2Cys6_DnaBD"/>
</dbReference>
<evidence type="ECO:0000256" key="2">
    <source>
        <dbReference type="ARBA" id="ARBA00023015"/>
    </source>
</evidence>
<dbReference type="RefSeq" id="XP_040704632.1">
    <property type="nucleotide sequence ID" value="XM_040849193.1"/>
</dbReference>
<dbReference type="InterPro" id="IPR050797">
    <property type="entry name" value="Carb_Metab_Trans_Reg"/>
</dbReference>
<feature type="compositionally biased region" description="Polar residues" evidence="6">
    <location>
        <begin position="99"/>
        <end position="110"/>
    </location>
</feature>
<dbReference type="InterPro" id="IPR036864">
    <property type="entry name" value="Zn2-C6_fun-type_DNA-bd_sf"/>
</dbReference>
<keyword evidence="5" id="KW-0539">Nucleus</keyword>
<dbReference type="SMART" id="SM00066">
    <property type="entry name" value="GAL4"/>
    <property type="match status" value="1"/>
</dbReference>
<reference evidence="9" key="1">
    <citation type="journal article" date="2017" name="Genome Biol.">
        <title>Comparative genomics reveals high biological diversity and specific adaptations in the industrially and medically important fungal genus Aspergillus.</title>
        <authorList>
            <person name="de Vries R.P."/>
            <person name="Riley R."/>
            <person name="Wiebenga A."/>
            <person name="Aguilar-Osorio G."/>
            <person name="Amillis S."/>
            <person name="Uchima C.A."/>
            <person name="Anderluh G."/>
            <person name="Asadollahi M."/>
            <person name="Askin M."/>
            <person name="Barry K."/>
            <person name="Battaglia E."/>
            <person name="Bayram O."/>
            <person name="Benocci T."/>
            <person name="Braus-Stromeyer S.A."/>
            <person name="Caldana C."/>
            <person name="Canovas D."/>
            <person name="Cerqueira G.C."/>
            <person name="Chen F."/>
            <person name="Chen W."/>
            <person name="Choi C."/>
            <person name="Clum A."/>
            <person name="Dos Santos R.A."/>
            <person name="Damasio A.R."/>
            <person name="Diallinas G."/>
            <person name="Emri T."/>
            <person name="Fekete E."/>
            <person name="Flipphi M."/>
            <person name="Freyberg S."/>
            <person name="Gallo A."/>
            <person name="Gournas C."/>
            <person name="Habgood R."/>
            <person name="Hainaut M."/>
            <person name="Harispe M.L."/>
            <person name="Henrissat B."/>
            <person name="Hilden K.S."/>
            <person name="Hope R."/>
            <person name="Hossain A."/>
            <person name="Karabika E."/>
            <person name="Karaffa L."/>
            <person name="Karanyi Z."/>
            <person name="Krasevec N."/>
            <person name="Kuo A."/>
            <person name="Kusch H."/>
            <person name="LaButti K."/>
            <person name="Lagendijk E.L."/>
            <person name="Lapidus A."/>
            <person name="Levasseur A."/>
            <person name="Lindquist E."/>
            <person name="Lipzen A."/>
            <person name="Logrieco A.F."/>
            <person name="MacCabe A."/>
            <person name="Maekelae M.R."/>
            <person name="Malavazi I."/>
            <person name="Melin P."/>
            <person name="Meyer V."/>
            <person name="Mielnichuk N."/>
            <person name="Miskei M."/>
            <person name="Molnar A.P."/>
            <person name="Mule G."/>
            <person name="Ngan C.Y."/>
            <person name="Orejas M."/>
            <person name="Orosz E."/>
            <person name="Ouedraogo J.P."/>
            <person name="Overkamp K.M."/>
            <person name="Park H.-S."/>
            <person name="Perrone G."/>
            <person name="Piumi F."/>
            <person name="Punt P.J."/>
            <person name="Ram A.F."/>
            <person name="Ramon A."/>
            <person name="Rauscher S."/>
            <person name="Record E."/>
            <person name="Riano-Pachon D.M."/>
            <person name="Robert V."/>
            <person name="Roehrig J."/>
            <person name="Ruller R."/>
            <person name="Salamov A."/>
            <person name="Salih N.S."/>
            <person name="Samson R.A."/>
            <person name="Sandor E."/>
            <person name="Sanguinetti M."/>
            <person name="Schuetze T."/>
            <person name="Sepcic K."/>
            <person name="Shelest E."/>
            <person name="Sherlock G."/>
            <person name="Sophianopoulou V."/>
            <person name="Squina F.M."/>
            <person name="Sun H."/>
            <person name="Susca A."/>
            <person name="Todd R.B."/>
            <person name="Tsang A."/>
            <person name="Unkles S.E."/>
            <person name="van de Wiele N."/>
            <person name="van Rossen-Uffink D."/>
            <person name="Oliveira J.V."/>
            <person name="Vesth T.C."/>
            <person name="Visser J."/>
            <person name="Yu J.-H."/>
            <person name="Zhou M."/>
            <person name="Andersen M.R."/>
            <person name="Archer D.B."/>
            <person name="Baker S.E."/>
            <person name="Benoit I."/>
            <person name="Brakhage A.A."/>
            <person name="Braus G.H."/>
            <person name="Fischer R."/>
            <person name="Frisvad J.C."/>
            <person name="Goldman G.H."/>
            <person name="Houbraken J."/>
            <person name="Oakley B."/>
            <person name="Pocsi I."/>
            <person name="Scazzocchio C."/>
            <person name="Seiboth B."/>
            <person name="vanKuyk P.A."/>
            <person name="Wortman J."/>
            <person name="Dyer P.S."/>
            <person name="Grigoriev I.V."/>
        </authorList>
    </citation>
    <scope>NUCLEOTIDE SEQUENCE [LARGE SCALE GENOMIC DNA]</scope>
    <source>
        <strain evidence="9">CBS 593.65</strain>
    </source>
</reference>
<dbReference type="GO" id="GO:0003677">
    <property type="term" value="F:DNA binding"/>
    <property type="evidence" value="ECO:0007669"/>
    <property type="project" value="UniProtKB-KW"/>
</dbReference>
<evidence type="ECO:0000313" key="8">
    <source>
        <dbReference type="EMBL" id="OJJ60826.1"/>
    </source>
</evidence>
<dbReference type="Proteomes" id="UP000184356">
    <property type="component" value="Unassembled WGS sequence"/>
</dbReference>
<dbReference type="AlphaFoldDB" id="A0A1L9TN13"/>
<feature type="region of interest" description="Disordered" evidence="6">
    <location>
        <begin position="638"/>
        <end position="698"/>
    </location>
</feature>
<evidence type="ECO:0000259" key="7">
    <source>
        <dbReference type="SMART" id="SM00066"/>
    </source>
</evidence>
<keyword evidence="1" id="KW-0479">Metal-binding</keyword>
<evidence type="ECO:0000256" key="5">
    <source>
        <dbReference type="ARBA" id="ARBA00023242"/>
    </source>
</evidence>
<dbReference type="GO" id="GO:0005634">
    <property type="term" value="C:nucleus"/>
    <property type="evidence" value="ECO:0007669"/>
    <property type="project" value="TreeGrafter"/>
</dbReference>
<gene>
    <name evidence="8" type="ORF">ASPSYDRAFT_56314</name>
</gene>
<feature type="compositionally biased region" description="Polar residues" evidence="6">
    <location>
        <begin position="646"/>
        <end position="656"/>
    </location>
</feature>
<evidence type="ECO:0000256" key="1">
    <source>
        <dbReference type="ARBA" id="ARBA00022723"/>
    </source>
</evidence>